<dbReference type="GO" id="GO:0016887">
    <property type="term" value="F:ATP hydrolysis activity"/>
    <property type="evidence" value="ECO:0007669"/>
    <property type="project" value="TreeGrafter"/>
</dbReference>
<dbReference type="GO" id="GO:0005524">
    <property type="term" value="F:ATP binding"/>
    <property type="evidence" value="ECO:0007669"/>
    <property type="project" value="UniProtKB-KW"/>
</dbReference>
<name>A0A0F9Q1N6_9ZZZZ</name>
<dbReference type="InterPro" id="IPR002586">
    <property type="entry name" value="CobQ/CobB/MinD/ParA_Nub-bd_dom"/>
</dbReference>
<dbReference type="AlphaFoldDB" id="A0A0F9Q1N6"/>
<evidence type="ECO:0000313" key="4">
    <source>
        <dbReference type="EMBL" id="KKN30897.1"/>
    </source>
</evidence>
<dbReference type="PANTHER" id="PTHR43384:SF6">
    <property type="entry name" value="SEPTUM SITE-DETERMINING PROTEIN MIND HOMOLOG, CHLOROPLASTIC"/>
    <property type="match status" value="1"/>
</dbReference>
<comment type="caution">
    <text evidence="4">The sequence shown here is derived from an EMBL/GenBank/DDBJ whole genome shotgun (WGS) entry which is preliminary data.</text>
</comment>
<feature type="domain" description="CobQ/CobB/MinD/ParA nucleotide binding" evidence="3">
    <location>
        <begin position="4"/>
        <end position="233"/>
    </location>
</feature>
<keyword evidence="1" id="KW-0547">Nucleotide-binding</keyword>
<keyword evidence="2" id="KW-0067">ATP-binding</keyword>
<gene>
    <name evidence="4" type="ORF">LCGC14_0829470</name>
</gene>
<dbReference type="PANTHER" id="PTHR43384">
    <property type="entry name" value="SEPTUM SITE-DETERMINING PROTEIN MIND HOMOLOG, CHLOROPLASTIC-RELATED"/>
    <property type="match status" value="1"/>
</dbReference>
<dbReference type="PIRSF" id="PIRSF005647">
    <property type="entry name" value="CooC"/>
    <property type="match status" value="1"/>
</dbReference>
<dbReference type="InterPro" id="IPR014433">
    <property type="entry name" value="CooC"/>
</dbReference>
<protein>
    <recommendedName>
        <fullName evidence="3">CobQ/CobB/MinD/ParA nucleotide binding domain-containing protein</fullName>
    </recommendedName>
</protein>
<dbReference type="GO" id="GO:0009898">
    <property type="term" value="C:cytoplasmic side of plasma membrane"/>
    <property type="evidence" value="ECO:0007669"/>
    <property type="project" value="TreeGrafter"/>
</dbReference>
<dbReference type="EMBL" id="LAZR01002372">
    <property type="protein sequence ID" value="KKN30897.1"/>
    <property type="molecule type" value="Genomic_DNA"/>
</dbReference>
<dbReference type="InterPro" id="IPR027417">
    <property type="entry name" value="P-loop_NTPase"/>
</dbReference>
<dbReference type="GO" id="GO:0051782">
    <property type="term" value="P:negative regulation of cell division"/>
    <property type="evidence" value="ECO:0007669"/>
    <property type="project" value="TreeGrafter"/>
</dbReference>
<reference evidence="4" key="1">
    <citation type="journal article" date="2015" name="Nature">
        <title>Complex archaea that bridge the gap between prokaryotes and eukaryotes.</title>
        <authorList>
            <person name="Spang A."/>
            <person name="Saw J.H."/>
            <person name="Jorgensen S.L."/>
            <person name="Zaremba-Niedzwiedzka K."/>
            <person name="Martijn J."/>
            <person name="Lind A.E."/>
            <person name="van Eijk R."/>
            <person name="Schleper C."/>
            <person name="Guy L."/>
            <person name="Ettema T.J."/>
        </authorList>
    </citation>
    <scope>NUCLEOTIDE SEQUENCE</scope>
</reference>
<dbReference type="CDD" id="cd02034">
    <property type="entry name" value="CooC1"/>
    <property type="match status" value="1"/>
</dbReference>
<dbReference type="Pfam" id="PF01656">
    <property type="entry name" value="CbiA"/>
    <property type="match status" value="1"/>
</dbReference>
<dbReference type="SUPFAM" id="SSF52540">
    <property type="entry name" value="P-loop containing nucleoside triphosphate hydrolases"/>
    <property type="match status" value="1"/>
</dbReference>
<accession>A0A0F9Q1N6</accession>
<dbReference type="Gene3D" id="3.40.50.300">
    <property type="entry name" value="P-loop containing nucleotide triphosphate hydrolases"/>
    <property type="match status" value="1"/>
</dbReference>
<organism evidence="4">
    <name type="scientific">marine sediment metagenome</name>
    <dbReference type="NCBI Taxonomy" id="412755"/>
    <lineage>
        <taxon>unclassified sequences</taxon>
        <taxon>metagenomes</taxon>
        <taxon>ecological metagenomes</taxon>
    </lineage>
</organism>
<proteinExistence type="predicted"/>
<dbReference type="GO" id="GO:0005829">
    <property type="term" value="C:cytosol"/>
    <property type="evidence" value="ECO:0007669"/>
    <property type="project" value="TreeGrafter"/>
</dbReference>
<evidence type="ECO:0000259" key="3">
    <source>
        <dbReference type="Pfam" id="PF01656"/>
    </source>
</evidence>
<evidence type="ECO:0000256" key="2">
    <source>
        <dbReference type="ARBA" id="ARBA00022840"/>
    </source>
</evidence>
<dbReference type="InterPro" id="IPR050625">
    <property type="entry name" value="ParA/MinD_ATPase"/>
</dbReference>
<dbReference type="FunFam" id="3.40.50.300:FF:001573">
    <property type="entry name" value="Carbon monoxide dehydrogenase accessory protein CooC"/>
    <property type="match status" value="1"/>
</dbReference>
<evidence type="ECO:0000256" key="1">
    <source>
        <dbReference type="ARBA" id="ARBA00022741"/>
    </source>
</evidence>
<sequence length="262" mass="27968">MKIAVTGKGGVGKTTIAGILSRLYAEQGKKVLAVDADPDANLASAIGFDAKEVEGITPISALKELIKERTGAEPGDSGSFFTLNPEVSDIPEKYSLTKDSIKLLVMGSVESGGAGCVCPESALLRQLVKHLVLGRDEVVVMDMEAGIEHLGRSTADSVDAFIIVIEPGLRSIQTAQTIKKLAEEIGVKNIYVVINKAKPGLEVDDLTNQLEGLELLGVLPDSENVQASDLKGLSPFDFDKEYVEEVKKIASKLDNLHKQPTK</sequence>